<dbReference type="OrthoDB" id="5412502at2759"/>
<evidence type="ECO:0000313" key="3">
    <source>
        <dbReference type="Proteomes" id="UP000247810"/>
    </source>
</evidence>
<keyword evidence="1" id="KW-0472">Membrane</keyword>
<protein>
    <submittedName>
        <fullName evidence="2">Uncharacterized protein</fullName>
    </submittedName>
</protein>
<sequence>MASCCAKWTPKLSARNAKSKPPAGDIMIRIRGGAFIVVRAHEDVVRELYGGIDGCHYAYEGTVYHVLLACSMVLFMISVLLFSNWDIQRRYKYRRIIPDPAEEEGAWRTETGSVDLDWVLQYGMIPAADAWTKWLEEAEDHIEDKEWKPVTRKDAFLQNPAEKVIKIRR</sequence>
<evidence type="ECO:0000313" key="2">
    <source>
        <dbReference type="EMBL" id="PYH87813.1"/>
    </source>
</evidence>
<keyword evidence="3" id="KW-1185">Reference proteome</keyword>
<evidence type="ECO:0000256" key="1">
    <source>
        <dbReference type="SAM" id="Phobius"/>
    </source>
</evidence>
<name>A0A319D9T8_9EURO</name>
<dbReference type="EMBL" id="KZ826165">
    <property type="protein sequence ID" value="PYH87813.1"/>
    <property type="molecule type" value="Genomic_DNA"/>
</dbReference>
<dbReference type="AlphaFoldDB" id="A0A319D9T8"/>
<proteinExistence type="predicted"/>
<dbReference type="VEuPathDB" id="FungiDB:BO71DRAFT_489259"/>
<organism evidence="2 3">
    <name type="scientific">Aspergillus ellipticus CBS 707.79</name>
    <dbReference type="NCBI Taxonomy" id="1448320"/>
    <lineage>
        <taxon>Eukaryota</taxon>
        <taxon>Fungi</taxon>
        <taxon>Dikarya</taxon>
        <taxon>Ascomycota</taxon>
        <taxon>Pezizomycotina</taxon>
        <taxon>Eurotiomycetes</taxon>
        <taxon>Eurotiomycetidae</taxon>
        <taxon>Eurotiales</taxon>
        <taxon>Aspergillaceae</taxon>
        <taxon>Aspergillus</taxon>
        <taxon>Aspergillus subgen. Circumdati</taxon>
    </lineage>
</organism>
<feature type="transmembrane region" description="Helical" evidence="1">
    <location>
        <begin position="63"/>
        <end position="85"/>
    </location>
</feature>
<gene>
    <name evidence="2" type="ORF">BO71DRAFT_489259</name>
</gene>
<reference evidence="2 3" key="1">
    <citation type="submission" date="2018-02" db="EMBL/GenBank/DDBJ databases">
        <title>The genomes of Aspergillus section Nigri reveals drivers in fungal speciation.</title>
        <authorList>
            <consortium name="DOE Joint Genome Institute"/>
            <person name="Vesth T.C."/>
            <person name="Nybo J."/>
            <person name="Theobald S."/>
            <person name="Brandl J."/>
            <person name="Frisvad J.C."/>
            <person name="Nielsen K.F."/>
            <person name="Lyhne E.K."/>
            <person name="Kogle M.E."/>
            <person name="Kuo A."/>
            <person name="Riley R."/>
            <person name="Clum A."/>
            <person name="Nolan M."/>
            <person name="Lipzen A."/>
            <person name="Salamov A."/>
            <person name="Henrissat B."/>
            <person name="Wiebenga A."/>
            <person name="De vries R.P."/>
            <person name="Grigoriev I.V."/>
            <person name="Mortensen U.H."/>
            <person name="Andersen M.R."/>
            <person name="Baker S.E."/>
        </authorList>
    </citation>
    <scope>NUCLEOTIDE SEQUENCE [LARGE SCALE GENOMIC DNA]</scope>
    <source>
        <strain evidence="2 3">CBS 707.79</strain>
    </source>
</reference>
<keyword evidence="1" id="KW-1133">Transmembrane helix</keyword>
<dbReference type="Proteomes" id="UP000247810">
    <property type="component" value="Unassembled WGS sequence"/>
</dbReference>
<keyword evidence="1" id="KW-0812">Transmembrane</keyword>
<accession>A0A319D9T8</accession>